<name>A0A1L7VGN6_FUSPR</name>
<dbReference type="InterPro" id="IPR019458">
    <property type="entry name" value="Est1-like_N"/>
</dbReference>
<proteinExistence type="predicted"/>
<keyword evidence="1" id="KW-0539">Nucleus</keyword>
<reference evidence="6" key="1">
    <citation type="journal article" date="2016" name="Genome Biol. Evol.">
        <title>Comparative 'omics' of the Fusarium fujikuroi species complex highlights differences in genetic potential and metabolite synthesis.</title>
        <authorList>
            <person name="Niehaus E.-M."/>
            <person name="Muensterkoetter M."/>
            <person name="Proctor R.H."/>
            <person name="Brown D.W."/>
            <person name="Sharon A."/>
            <person name="Idan Y."/>
            <person name="Oren-Young L."/>
            <person name="Sieber C.M."/>
            <person name="Novak O."/>
            <person name="Pencik A."/>
            <person name="Tarkowska D."/>
            <person name="Hromadova K."/>
            <person name="Freeman S."/>
            <person name="Maymon M."/>
            <person name="Elazar M."/>
            <person name="Youssef S.A."/>
            <person name="El-Shabrawy E.S.M."/>
            <person name="Shalaby A.B.A."/>
            <person name="Houterman P."/>
            <person name="Brock N.L."/>
            <person name="Burkhardt I."/>
            <person name="Tsavkelova E.A."/>
            <person name="Dickschat J.S."/>
            <person name="Galuszka P."/>
            <person name="Gueldener U."/>
            <person name="Tudzynski B."/>
        </authorList>
    </citation>
    <scope>NUCLEOTIDE SEQUENCE [LARGE SCALE GENOMIC DNA]</scope>
    <source>
        <strain evidence="6">ET1</strain>
    </source>
</reference>
<protein>
    <recommendedName>
        <fullName evidence="1">Nonsense-mediated mRNA decay factor</fullName>
    </recommendedName>
</protein>
<feature type="domain" description="DNA/RNA-binding" evidence="3">
    <location>
        <begin position="293"/>
        <end position="571"/>
    </location>
</feature>
<evidence type="ECO:0000313" key="5">
    <source>
        <dbReference type="EMBL" id="CZR39798.1"/>
    </source>
</evidence>
<comment type="function">
    <text evidence="1">Plays a role in nonsense-mediated mRNA decay.</text>
</comment>
<dbReference type="VEuPathDB" id="FungiDB:FPRO_04695"/>
<dbReference type="Gene3D" id="1.25.40.10">
    <property type="entry name" value="Tetratricopeptide repeat domain"/>
    <property type="match status" value="1"/>
</dbReference>
<dbReference type="RefSeq" id="XP_031080391.1">
    <property type="nucleotide sequence ID" value="XM_031230234.1"/>
</dbReference>
<comment type="subcellular location">
    <subcellularLocation>
        <location evidence="1">Nucleus</location>
    </subcellularLocation>
</comment>
<feature type="compositionally biased region" description="Polar residues" evidence="2">
    <location>
        <begin position="866"/>
        <end position="881"/>
    </location>
</feature>
<feature type="compositionally biased region" description="Basic and acidic residues" evidence="2">
    <location>
        <begin position="161"/>
        <end position="197"/>
    </location>
</feature>
<feature type="compositionally biased region" description="Polar residues" evidence="2">
    <location>
        <begin position="660"/>
        <end position="685"/>
    </location>
</feature>
<dbReference type="AlphaFoldDB" id="A0A1L7VGN6"/>
<feature type="region of interest" description="Disordered" evidence="2">
    <location>
        <begin position="159"/>
        <end position="197"/>
    </location>
</feature>
<dbReference type="PANTHER" id="PTHR15696:SF36">
    <property type="entry name" value="NONSENSE-MEDIATED MRNA DECAY FACTOR"/>
    <property type="match status" value="1"/>
</dbReference>
<feature type="region of interest" description="Disordered" evidence="2">
    <location>
        <begin position="866"/>
        <end position="901"/>
    </location>
</feature>
<dbReference type="SUPFAM" id="SSF48452">
    <property type="entry name" value="TPR-like"/>
    <property type="match status" value="1"/>
</dbReference>
<sequence>MNENDCQSDTDALELCRDTFRPALYPCASVSACVNLESTQFTSRSYRLCDHGTRDCDVERPGREAGACGPFCSAVRLRKQLTKHMEKLPKENNSGVDISQFEAMDTVLDKFRLACVQTIYLDFEYAVAERTDQIMWLVHTSINNEYRKALVRLRHLAQNSDKQKTDKTANEKRIGDKDKNKGEKQTTPKQKGDKRNVERRKFGDKYLGFLHVAQEFYKGYVQRLSARYDIPELKRIAQGVEVDGSPSNDVISPVPDSIYPLVINSCHFTLICLGDLARYQVQSGLKKSSYKVALAYYSLAHDLKPDSGFPFHQMGMISLEEGKDLDILYYFYRSIATADPHPNVKQNLESKFKSYFQPDKNPPKKQARGPSDAFVTWFTKLHASFYRDETMAGSGELEREVLHRLDMASKNPDYSEVLFRMSLINMSSYFIATQKYTEAQTQAASRFCHHTLRINAQFILAFCSALTSELTNIVGRENPGSEDPATAKSSPVTEALLPLLRIYGMWLAARRQEIFAAGKALGTVLPDMMKAISKVLSLLCNETYTQENLASCPYLLAEDVQTQGLLPLAPDQVPQACRSYFSESGGLKPRLPSPERRIGTFQETLARILDILRCAYFLAEDDLCPLAAHVSENGLAFEYKEKSAANEDTSQPMAIVSSPARESQSNIKTASRHCTGSDNTQTGNRLASRADAKRAFVAPIETQPPHEQSVPDDADNTVINMLAPFLRPPTPEQAQSGLRSTDETSYGMHSTTANEVFGMLQADVSPTTGSMPSGKFEPLPWDWVYTPTPHKGNDTSVSYKDAFEAPISPKFSTMKTSRTVSAFDDPFANSTPQLPTMPTPRAGSGMIASPRVSSAAEEAHRNNLLQSFGSSAPRTSLSSQWGHDHNRTSIETAPQSYGHHGYATSSSLSAFSHPSSLYQGTPANGATFGMPTGVGYMDTSRYDRNHIQDPAPSSSGRRFQMDETTSSYDAAILQAAFYSNK</sequence>
<dbReference type="Pfam" id="PF10374">
    <property type="entry name" value="EST1"/>
    <property type="match status" value="1"/>
</dbReference>
<feature type="compositionally biased region" description="Polar residues" evidence="2">
    <location>
        <begin position="732"/>
        <end position="746"/>
    </location>
</feature>
<dbReference type="GO" id="GO:0000184">
    <property type="term" value="P:nuclear-transcribed mRNA catabolic process, nonsense-mediated decay"/>
    <property type="evidence" value="ECO:0007669"/>
    <property type="project" value="UniProtKB-KW"/>
</dbReference>
<dbReference type="InterPro" id="IPR045153">
    <property type="entry name" value="Est1/Ebs1-like"/>
</dbReference>
<feature type="region of interest" description="Disordered" evidence="2">
    <location>
        <begin position="727"/>
        <end position="746"/>
    </location>
</feature>
<feature type="region of interest" description="Disordered" evidence="2">
    <location>
        <begin position="656"/>
        <end position="685"/>
    </location>
</feature>
<feature type="domain" description="Telomerase activating protein Est1-like N-terminal" evidence="4">
    <location>
        <begin position="131"/>
        <end position="282"/>
    </location>
</feature>
<evidence type="ECO:0000259" key="4">
    <source>
        <dbReference type="Pfam" id="PF10374"/>
    </source>
</evidence>
<feature type="region of interest" description="Disordered" evidence="2">
    <location>
        <begin position="824"/>
        <end position="847"/>
    </location>
</feature>
<keyword evidence="1" id="KW-0866">Nonsense-mediated mRNA decay</keyword>
<accession>A0A1L7VGN6</accession>
<evidence type="ECO:0000256" key="1">
    <source>
        <dbReference type="RuleBase" id="RU369098"/>
    </source>
</evidence>
<dbReference type="EMBL" id="FJOF01000004">
    <property type="protein sequence ID" value="CZR39798.1"/>
    <property type="molecule type" value="Genomic_DNA"/>
</dbReference>
<dbReference type="PANTHER" id="PTHR15696">
    <property type="entry name" value="SMG-7 SUPPRESSOR WITH MORPHOLOGICAL EFFECT ON GENITALIA PROTEIN 7"/>
    <property type="match status" value="1"/>
</dbReference>
<dbReference type="GO" id="GO:0005634">
    <property type="term" value="C:nucleus"/>
    <property type="evidence" value="ECO:0007669"/>
    <property type="project" value="UniProtKB-SubCell"/>
</dbReference>
<evidence type="ECO:0000313" key="6">
    <source>
        <dbReference type="Proteomes" id="UP000183971"/>
    </source>
</evidence>
<dbReference type="Pfam" id="PF10373">
    <property type="entry name" value="EST1_DNA_bind"/>
    <property type="match status" value="1"/>
</dbReference>
<evidence type="ECO:0000259" key="3">
    <source>
        <dbReference type="Pfam" id="PF10373"/>
    </source>
</evidence>
<comment type="caution">
    <text evidence="5">The sequence shown here is derived from an EMBL/GenBank/DDBJ whole genome shotgun (WGS) entry which is preliminary data.</text>
</comment>
<dbReference type="InterPro" id="IPR011990">
    <property type="entry name" value="TPR-like_helical_dom_sf"/>
</dbReference>
<gene>
    <name evidence="5" type="ORF">FPRO_04695</name>
</gene>
<dbReference type="Proteomes" id="UP000183971">
    <property type="component" value="Unassembled WGS sequence"/>
</dbReference>
<evidence type="ECO:0000256" key="2">
    <source>
        <dbReference type="SAM" id="MobiDB-lite"/>
    </source>
</evidence>
<organism evidence="5 6">
    <name type="scientific">Fusarium proliferatum (strain ET1)</name>
    <name type="common">Orchid endophyte fungus</name>
    <dbReference type="NCBI Taxonomy" id="1227346"/>
    <lineage>
        <taxon>Eukaryota</taxon>
        <taxon>Fungi</taxon>
        <taxon>Dikarya</taxon>
        <taxon>Ascomycota</taxon>
        <taxon>Pezizomycotina</taxon>
        <taxon>Sordariomycetes</taxon>
        <taxon>Hypocreomycetidae</taxon>
        <taxon>Hypocreales</taxon>
        <taxon>Nectriaceae</taxon>
        <taxon>Fusarium</taxon>
        <taxon>Fusarium fujikuroi species complex</taxon>
    </lineage>
</organism>
<dbReference type="InterPro" id="IPR018834">
    <property type="entry name" value="DNA/RNA-bd_Est1-type"/>
</dbReference>
<dbReference type="GeneID" id="42049579"/>
<keyword evidence="6" id="KW-1185">Reference proteome</keyword>